<organism evidence="2 3">
    <name type="scientific">Clostridium moniliforme</name>
    <dbReference type="NCBI Taxonomy" id="39489"/>
    <lineage>
        <taxon>Bacteria</taxon>
        <taxon>Bacillati</taxon>
        <taxon>Bacillota</taxon>
        <taxon>Clostridia</taxon>
        <taxon>Eubacteriales</taxon>
        <taxon>Clostridiaceae</taxon>
        <taxon>Clostridium</taxon>
    </lineage>
</organism>
<protein>
    <submittedName>
        <fullName evidence="2">Soluble lytic murein transglycosylase-like protein</fullName>
    </submittedName>
</protein>
<comment type="caution">
    <text evidence="2">The sequence shown here is derived from an EMBL/GenBank/DDBJ whole genome shotgun (WGS) entry which is preliminary data.</text>
</comment>
<sequence length="231" mass="25705">MINGINDMGLFINSLSGFGNSNGESRSNIFETVMISLLSAISDRNKTVTNPEDKVSIEDIIGSLNSCKLNGININNNSFSKNINLDDINISNLSKKDRIKNAINTCGEKYGVDKKLIKAIIKVESDFNPNTVSWAGAKGLMQLMPENCKSLGIVDPLNIEQNIDGGVRHIKEYIKRYNGDVKMALMAYNGGPTRMANRGVRSIDDIYKMPKETQNYVKKVMNYYKGLHDEN</sequence>
<dbReference type="Pfam" id="PF01464">
    <property type="entry name" value="SLT"/>
    <property type="match status" value="1"/>
</dbReference>
<evidence type="ECO:0000313" key="2">
    <source>
        <dbReference type="EMBL" id="MBP1890035.1"/>
    </source>
</evidence>
<accession>A0ABS4F1A9</accession>
<keyword evidence="3" id="KW-1185">Reference proteome</keyword>
<proteinExistence type="predicted"/>
<dbReference type="SUPFAM" id="SSF53955">
    <property type="entry name" value="Lysozyme-like"/>
    <property type="match status" value="1"/>
</dbReference>
<dbReference type="RefSeq" id="WP_327786705.1">
    <property type="nucleotide sequence ID" value="NZ_JAGGJZ010000004.1"/>
</dbReference>
<evidence type="ECO:0000259" key="1">
    <source>
        <dbReference type="Pfam" id="PF01464"/>
    </source>
</evidence>
<dbReference type="Proteomes" id="UP000783390">
    <property type="component" value="Unassembled WGS sequence"/>
</dbReference>
<gene>
    <name evidence="2" type="ORF">J2Z53_001619</name>
</gene>
<dbReference type="InterPro" id="IPR023346">
    <property type="entry name" value="Lysozyme-like_dom_sf"/>
</dbReference>
<dbReference type="PANTHER" id="PTHR37423:SF2">
    <property type="entry name" value="MEMBRANE-BOUND LYTIC MUREIN TRANSGLYCOSYLASE C"/>
    <property type="match status" value="1"/>
</dbReference>
<dbReference type="EMBL" id="JAGGJZ010000004">
    <property type="protein sequence ID" value="MBP1890035.1"/>
    <property type="molecule type" value="Genomic_DNA"/>
</dbReference>
<feature type="domain" description="Transglycosylase SLT" evidence="1">
    <location>
        <begin position="103"/>
        <end position="197"/>
    </location>
</feature>
<dbReference type="PANTHER" id="PTHR37423">
    <property type="entry name" value="SOLUBLE LYTIC MUREIN TRANSGLYCOSYLASE-RELATED"/>
    <property type="match status" value="1"/>
</dbReference>
<reference evidence="2 3" key="1">
    <citation type="submission" date="2021-03" db="EMBL/GenBank/DDBJ databases">
        <title>Genomic Encyclopedia of Type Strains, Phase IV (KMG-IV): sequencing the most valuable type-strain genomes for metagenomic binning, comparative biology and taxonomic classification.</title>
        <authorList>
            <person name="Goeker M."/>
        </authorList>
    </citation>
    <scope>NUCLEOTIDE SEQUENCE [LARGE SCALE GENOMIC DNA]</scope>
    <source>
        <strain evidence="2 3">DSM 3984</strain>
    </source>
</reference>
<evidence type="ECO:0000313" key="3">
    <source>
        <dbReference type="Proteomes" id="UP000783390"/>
    </source>
</evidence>
<dbReference type="CDD" id="cd00254">
    <property type="entry name" value="LT-like"/>
    <property type="match status" value="1"/>
</dbReference>
<dbReference type="Gene3D" id="1.10.530.10">
    <property type="match status" value="1"/>
</dbReference>
<name>A0ABS4F1A9_9CLOT</name>
<dbReference type="InterPro" id="IPR008258">
    <property type="entry name" value="Transglycosylase_SLT_dom_1"/>
</dbReference>